<reference evidence="2" key="1">
    <citation type="submission" date="2021-01" db="EMBL/GenBank/DDBJ databases">
        <title>Modified the classification status of verrucomicrobia.</title>
        <authorList>
            <person name="Feng X."/>
        </authorList>
    </citation>
    <scope>NUCLEOTIDE SEQUENCE</scope>
    <source>
        <strain evidence="2">_KCTC 22039</strain>
    </source>
</reference>
<dbReference type="RefSeq" id="WP_200310669.1">
    <property type="nucleotide sequence ID" value="NZ_JAENIM010000029.1"/>
</dbReference>
<dbReference type="AlphaFoldDB" id="A0A8J7MDJ4"/>
<accession>A0A8J7MDJ4</accession>
<name>A0A8J7MDJ4_9BACT</name>
<organism evidence="2 3">
    <name type="scientific">Persicirhabdus sediminis</name>
    <dbReference type="NCBI Taxonomy" id="454144"/>
    <lineage>
        <taxon>Bacteria</taxon>
        <taxon>Pseudomonadati</taxon>
        <taxon>Verrucomicrobiota</taxon>
        <taxon>Verrucomicrobiia</taxon>
        <taxon>Verrucomicrobiales</taxon>
        <taxon>Verrucomicrobiaceae</taxon>
        <taxon>Persicirhabdus</taxon>
    </lineage>
</organism>
<feature type="region of interest" description="Disordered" evidence="1">
    <location>
        <begin position="28"/>
        <end position="66"/>
    </location>
</feature>
<protein>
    <submittedName>
        <fullName evidence="2">Uncharacterized protein</fullName>
    </submittedName>
</protein>
<evidence type="ECO:0000256" key="1">
    <source>
        <dbReference type="SAM" id="MobiDB-lite"/>
    </source>
</evidence>
<feature type="compositionally biased region" description="Basic and acidic residues" evidence="1">
    <location>
        <begin position="44"/>
        <end position="55"/>
    </location>
</feature>
<dbReference type="EMBL" id="JAENIM010000029">
    <property type="protein sequence ID" value="MBK1790640.1"/>
    <property type="molecule type" value="Genomic_DNA"/>
</dbReference>
<evidence type="ECO:0000313" key="2">
    <source>
        <dbReference type="EMBL" id="MBK1790640.1"/>
    </source>
</evidence>
<sequence length="66" mass="7576">MNLTQFIFLATILTLSSCVTNEDQHLPKELRPTSNQNSWQNHVSDADRFDQDARIESSSGSHNSWR</sequence>
<keyword evidence="3" id="KW-1185">Reference proteome</keyword>
<evidence type="ECO:0000313" key="3">
    <source>
        <dbReference type="Proteomes" id="UP000624703"/>
    </source>
</evidence>
<feature type="compositionally biased region" description="Polar residues" evidence="1">
    <location>
        <begin position="56"/>
        <end position="66"/>
    </location>
</feature>
<gene>
    <name evidence="2" type="ORF">JIN82_05665</name>
</gene>
<feature type="compositionally biased region" description="Polar residues" evidence="1">
    <location>
        <begin position="32"/>
        <end position="43"/>
    </location>
</feature>
<dbReference type="Proteomes" id="UP000624703">
    <property type="component" value="Unassembled WGS sequence"/>
</dbReference>
<comment type="caution">
    <text evidence="2">The sequence shown here is derived from an EMBL/GenBank/DDBJ whole genome shotgun (WGS) entry which is preliminary data.</text>
</comment>
<proteinExistence type="predicted"/>